<dbReference type="SUPFAM" id="SSF53474">
    <property type="entry name" value="alpha/beta-Hydrolases"/>
    <property type="match status" value="1"/>
</dbReference>
<feature type="non-terminal residue" evidence="1">
    <location>
        <position position="160"/>
    </location>
</feature>
<dbReference type="EMBL" id="BMAW01044135">
    <property type="protein sequence ID" value="GFS42997.1"/>
    <property type="molecule type" value="Genomic_DNA"/>
</dbReference>
<dbReference type="AlphaFoldDB" id="A0A8X6IFG4"/>
<evidence type="ECO:0000313" key="1">
    <source>
        <dbReference type="EMBL" id="GFS42997.1"/>
    </source>
</evidence>
<accession>A0A8X6IFG4</accession>
<dbReference type="GO" id="GO:0008374">
    <property type="term" value="F:O-acyltransferase activity"/>
    <property type="evidence" value="ECO:0007669"/>
    <property type="project" value="InterPro"/>
</dbReference>
<dbReference type="Pfam" id="PF02450">
    <property type="entry name" value="LCAT"/>
    <property type="match status" value="1"/>
</dbReference>
<reference evidence="1" key="1">
    <citation type="submission" date="2020-08" db="EMBL/GenBank/DDBJ databases">
        <title>Multicomponent nature underlies the extraordinary mechanical properties of spider dragline silk.</title>
        <authorList>
            <person name="Kono N."/>
            <person name="Nakamura H."/>
            <person name="Mori M."/>
            <person name="Yoshida Y."/>
            <person name="Ohtoshi R."/>
            <person name="Malay A.D."/>
            <person name="Moran D.A.P."/>
            <person name="Tomita M."/>
            <person name="Numata K."/>
            <person name="Arakawa K."/>
        </authorList>
    </citation>
    <scope>NUCLEOTIDE SEQUENCE</scope>
</reference>
<dbReference type="Gene3D" id="3.40.50.1820">
    <property type="entry name" value="alpha/beta hydrolase"/>
    <property type="match status" value="1"/>
</dbReference>
<protein>
    <submittedName>
        <fullName evidence="1">Phospholipase A2 group XV</fullName>
    </submittedName>
</protein>
<name>A0A8X6IFG4_NEPPI</name>
<keyword evidence="2" id="KW-1185">Reference proteome</keyword>
<dbReference type="Proteomes" id="UP000887013">
    <property type="component" value="Unassembled WGS sequence"/>
</dbReference>
<organism evidence="1 2">
    <name type="scientific">Nephila pilipes</name>
    <name type="common">Giant wood spider</name>
    <name type="synonym">Nephila maculata</name>
    <dbReference type="NCBI Taxonomy" id="299642"/>
    <lineage>
        <taxon>Eukaryota</taxon>
        <taxon>Metazoa</taxon>
        <taxon>Ecdysozoa</taxon>
        <taxon>Arthropoda</taxon>
        <taxon>Chelicerata</taxon>
        <taxon>Arachnida</taxon>
        <taxon>Araneae</taxon>
        <taxon>Araneomorphae</taxon>
        <taxon>Entelegynae</taxon>
        <taxon>Araneoidea</taxon>
        <taxon>Nephilidae</taxon>
        <taxon>Nephila</taxon>
    </lineage>
</organism>
<dbReference type="GO" id="GO:0006629">
    <property type="term" value="P:lipid metabolic process"/>
    <property type="evidence" value="ECO:0007669"/>
    <property type="project" value="InterPro"/>
</dbReference>
<dbReference type="OrthoDB" id="190846at2759"/>
<dbReference type="InterPro" id="IPR003386">
    <property type="entry name" value="LACT/PDAT_acylTrfase"/>
</dbReference>
<comment type="caution">
    <text evidence="1">The sequence shown here is derived from an EMBL/GenBank/DDBJ whole genome shotgun (WGS) entry which is preliminary data.</text>
</comment>
<evidence type="ECO:0000313" key="2">
    <source>
        <dbReference type="Proteomes" id="UP000887013"/>
    </source>
</evidence>
<feature type="non-terminal residue" evidence="1">
    <location>
        <position position="1"/>
    </location>
</feature>
<dbReference type="PANTHER" id="PTHR11440">
    <property type="entry name" value="LECITHIN-CHOLESTEROL ACYLTRANSFERASE-RELATED"/>
    <property type="match status" value="1"/>
</dbReference>
<dbReference type="InterPro" id="IPR029058">
    <property type="entry name" value="AB_hydrolase_fold"/>
</dbReference>
<proteinExistence type="predicted"/>
<sequence>LVYNNQTRKTTNYPGVDIRVPGFGDTSTLEIIDPHFLAPHPLGVQLRHHPWTEYYKDIVTALVEVGYVRNISVRGAPYDFRKAPNELQDYYANLKHLIEETYEINDETKTTIVCHSMGCPIMSYFLNTIDQTWKDKYIKGMITIGGAWGGAVKAMKTITA</sequence>
<gene>
    <name evidence="1" type="primary">Pla2g15</name>
    <name evidence="1" type="ORF">NPIL_276721</name>
</gene>